<dbReference type="Gene3D" id="3.40.50.300">
    <property type="entry name" value="P-loop containing nucleotide triphosphate hydrolases"/>
    <property type="match status" value="1"/>
</dbReference>
<name>A0A7X6N1N7_9STRE</name>
<dbReference type="RefSeq" id="WP_168550056.1">
    <property type="nucleotide sequence ID" value="NZ_JAAXPR010000031.1"/>
</dbReference>
<dbReference type="PANTHER" id="PTHR40453:SF1">
    <property type="entry name" value="PROTEIN YOEF"/>
    <property type="match status" value="1"/>
</dbReference>
<proteinExistence type="inferred from homology"/>
<dbReference type="GO" id="GO:0005524">
    <property type="term" value="F:ATP binding"/>
    <property type="evidence" value="ECO:0007669"/>
    <property type="project" value="UniProtKB-UniRule"/>
</dbReference>
<dbReference type="PANTHER" id="PTHR40453">
    <property type="entry name" value="PROTEIN YOEF"/>
    <property type="match status" value="1"/>
</dbReference>
<dbReference type="Pfam" id="PF10662">
    <property type="entry name" value="PduV-EutP"/>
    <property type="match status" value="1"/>
</dbReference>
<dbReference type="InterPro" id="IPR027417">
    <property type="entry name" value="P-loop_NTPase"/>
</dbReference>
<evidence type="ECO:0000313" key="3">
    <source>
        <dbReference type="Proteomes" id="UP000522720"/>
    </source>
</evidence>
<evidence type="ECO:0000256" key="1">
    <source>
        <dbReference type="PIRNR" id="PIRNR036409"/>
    </source>
</evidence>
<dbReference type="SUPFAM" id="SSF52540">
    <property type="entry name" value="P-loop containing nucleoside triphosphate hydrolases"/>
    <property type="match status" value="1"/>
</dbReference>
<dbReference type="NCBIfam" id="TIGR02528">
    <property type="entry name" value="EutP"/>
    <property type="match status" value="1"/>
</dbReference>
<dbReference type="GO" id="GO:0006576">
    <property type="term" value="P:biogenic amine metabolic process"/>
    <property type="evidence" value="ECO:0007669"/>
    <property type="project" value="InterPro"/>
</dbReference>
<evidence type="ECO:0000313" key="2">
    <source>
        <dbReference type="EMBL" id="NKZ21328.1"/>
    </source>
</evidence>
<dbReference type="AlphaFoldDB" id="A0A7X6N1N7"/>
<dbReference type="PIRSF" id="PIRSF036409">
    <property type="entry name" value="EutP_PduV"/>
    <property type="match status" value="1"/>
</dbReference>
<dbReference type="InterPro" id="IPR012381">
    <property type="entry name" value="EutP_PduV"/>
</dbReference>
<accession>A0A7X6N1N7</accession>
<sequence>MKKIMFVGPVGVGKTTLTQRLKGLDITYYKTQAIQFHDAIIDTPGEFLQHRRYYNALTVTAAEADVIGILVAATQQMQTFPQGFSSLFTKPVIGVITKVDLVSDDTAVKRAREQLEQAGARRIFEVSAVADTGVEALKTYLEDEASDT</sequence>
<reference evidence="2 3" key="1">
    <citation type="submission" date="2020-04" db="EMBL/GenBank/DDBJ databases">
        <title>MicrobeNet Type strains.</title>
        <authorList>
            <person name="Nicholson A.C."/>
        </authorList>
    </citation>
    <scope>NUCLEOTIDE SEQUENCE [LARGE SCALE GENOMIC DNA]</scope>
    <source>
        <strain evidence="2 3">CCUG 69612</strain>
    </source>
</reference>
<comment type="similarity">
    <text evidence="1">Belongs to the EutP/PduV family.</text>
</comment>
<keyword evidence="3" id="KW-1185">Reference proteome</keyword>
<dbReference type="CDD" id="cd00882">
    <property type="entry name" value="Ras_like_GTPase"/>
    <property type="match status" value="1"/>
</dbReference>
<comment type="caution">
    <text evidence="2">The sequence shown here is derived from an EMBL/GenBank/DDBJ whole genome shotgun (WGS) entry which is preliminary data.</text>
</comment>
<gene>
    <name evidence="2" type="primary">eutP</name>
    <name evidence="2" type="ORF">HF992_10975</name>
</gene>
<dbReference type="EMBL" id="JAAXPR010000031">
    <property type="protein sequence ID" value="NKZ21328.1"/>
    <property type="molecule type" value="Genomic_DNA"/>
</dbReference>
<protein>
    <submittedName>
        <fullName evidence="2">EutP/PduV family microcompartment system protein</fullName>
    </submittedName>
</protein>
<keyword evidence="1" id="KW-0547">Nucleotide-binding</keyword>
<organism evidence="2 3">
    <name type="scientific">Streptococcus ovuberis</name>
    <dbReference type="NCBI Taxonomy" id="1936207"/>
    <lineage>
        <taxon>Bacteria</taxon>
        <taxon>Bacillati</taxon>
        <taxon>Bacillota</taxon>
        <taxon>Bacilli</taxon>
        <taxon>Lactobacillales</taxon>
        <taxon>Streptococcaceae</taxon>
        <taxon>Streptococcus</taxon>
    </lineage>
</organism>
<dbReference type="Proteomes" id="UP000522720">
    <property type="component" value="Unassembled WGS sequence"/>
</dbReference>